<name>A0A976NXG1_BRELC</name>
<dbReference type="AlphaFoldDB" id="A0A976NXG1"/>
<evidence type="ECO:0000313" key="1">
    <source>
        <dbReference type="EMBL" id="TDH71829.1"/>
    </source>
</evidence>
<dbReference type="KEGG" id="blac:94345545"/>
<protein>
    <submittedName>
        <fullName evidence="1">Uncharacterized protein</fullName>
    </submittedName>
</protein>
<organism evidence="1 2">
    <name type="scientific">Bremia lactucae</name>
    <name type="common">Lettuce downy mildew</name>
    <dbReference type="NCBI Taxonomy" id="4779"/>
    <lineage>
        <taxon>Eukaryota</taxon>
        <taxon>Sar</taxon>
        <taxon>Stramenopiles</taxon>
        <taxon>Oomycota</taxon>
        <taxon>Peronosporomycetes</taxon>
        <taxon>Peronosporales</taxon>
        <taxon>Peronosporaceae</taxon>
        <taxon>Bremia</taxon>
    </lineage>
</organism>
<gene>
    <name evidence="1" type="ORF">CCR75_001773</name>
</gene>
<keyword evidence="2" id="KW-1185">Reference proteome</keyword>
<comment type="caution">
    <text evidence="1">The sequence shown here is derived from an EMBL/GenBank/DDBJ whole genome shotgun (WGS) entry which is preliminary data.</text>
</comment>
<evidence type="ECO:0000313" key="2">
    <source>
        <dbReference type="Proteomes" id="UP000294530"/>
    </source>
</evidence>
<dbReference type="GeneID" id="94345545"/>
<dbReference type="OrthoDB" id="167134at2759"/>
<reference evidence="1 2" key="1">
    <citation type="journal article" date="2021" name="Genome Biol.">
        <title>AFLAP: assembly-free linkage analysis pipeline using k-mers from genome sequencing data.</title>
        <authorList>
            <person name="Fletcher K."/>
            <person name="Zhang L."/>
            <person name="Gil J."/>
            <person name="Han R."/>
            <person name="Cavanaugh K."/>
            <person name="Michelmore R."/>
        </authorList>
    </citation>
    <scope>NUCLEOTIDE SEQUENCE [LARGE SCALE GENOMIC DNA]</scope>
    <source>
        <strain evidence="1 2">SF5</strain>
    </source>
</reference>
<dbReference type="RefSeq" id="XP_067821328.1">
    <property type="nucleotide sequence ID" value="XM_067959874.1"/>
</dbReference>
<dbReference type="EMBL" id="SHOA02000015">
    <property type="protein sequence ID" value="TDH71829.1"/>
    <property type="molecule type" value="Genomic_DNA"/>
</dbReference>
<dbReference type="Proteomes" id="UP000294530">
    <property type="component" value="Unassembled WGS sequence"/>
</dbReference>
<proteinExistence type="predicted"/>
<accession>A0A976NXG1</accession>
<sequence>MGKKDEGRGPWVTEAEVLSSVVDTTGLNKLSFSHLKLQNIGLACGQLGQVSAEEEAAGKGPVHVMVVPSEPVPPQVVLWLLTGCVDDALATKGIRSKLFWMASSRTGYYDPARRIGDKNVAFWYEDKNLCFHVLFKVESDALKFETGLLNGPHTLGSPLTGHQIETHLAQTRAVSVDLKRIIYHDYNPNDSKSRENTISSLTTSVSILDLSTDEFRYQRIEHEKFFKPYGKAESCHLVSRKDNRDHQREYGKYDRDVNNRLALSREMHGWFDGLSIEFPIVNMLPGTIEDHPSIGDRRKVEILVKAFDAGCKDRVFSRLKDGSADTDDPLVMKTFVHVKDPDTFCLCLRWKYNNNAQLASSFFEITPAID</sequence>